<organism evidence="3 4">
    <name type="scientific">Phlyctema vagabunda</name>
    <dbReference type="NCBI Taxonomy" id="108571"/>
    <lineage>
        <taxon>Eukaryota</taxon>
        <taxon>Fungi</taxon>
        <taxon>Dikarya</taxon>
        <taxon>Ascomycota</taxon>
        <taxon>Pezizomycotina</taxon>
        <taxon>Leotiomycetes</taxon>
        <taxon>Helotiales</taxon>
        <taxon>Dermateaceae</taxon>
        <taxon>Phlyctema</taxon>
    </lineage>
</organism>
<proteinExistence type="predicted"/>
<name>A0ABR4P5E9_9HELO</name>
<feature type="region of interest" description="Disordered" evidence="2">
    <location>
        <begin position="1"/>
        <end position="89"/>
    </location>
</feature>
<feature type="compositionally biased region" description="Polar residues" evidence="2">
    <location>
        <begin position="191"/>
        <end position="200"/>
    </location>
</feature>
<feature type="compositionally biased region" description="Polar residues" evidence="2">
    <location>
        <begin position="73"/>
        <end position="88"/>
    </location>
</feature>
<keyword evidence="1" id="KW-0175">Coiled coil</keyword>
<feature type="compositionally biased region" description="Polar residues" evidence="2">
    <location>
        <begin position="1"/>
        <end position="19"/>
    </location>
</feature>
<feature type="region of interest" description="Disordered" evidence="2">
    <location>
        <begin position="114"/>
        <end position="138"/>
    </location>
</feature>
<feature type="region of interest" description="Disordered" evidence="2">
    <location>
        <begin position="176"/>
        <end position="223"/>
    </location>
</feature>
<evidence type="ECO:0000256" key="1">
    <source>
        <dbReference type="SAM" id="Coils"/>
    </source>
</evidence>
<feature type="coiled-coil region" evidence="1">
    <location>
        <begin position="294"/>
        <end position="360"/>
    </location>
</feature>
<feature type="compositionally biased region" description="Basic and acidic residues" evidence="2">
    <location>
        <begin position="21"/>
        <end position="36"/>
    </location>
</feature>
<gene>
    <name evidence="3" type="ORF">PVAG01_10250</name>
</gene>
<accession>A0ABR4P5E9</accession>
<evidence type="ECO:0000313" key="3">
    <source>
        <dbReference type="EMBL" id="KAL3418534.1"/>
    </source>
</evidence>
<comment type="caution">
    <text evidence="3">The sequence shown here is derived from an EMBL/GenBank/DDBJ whole genome shotgun (WGS) entry which is preliminary data.</text>
</comment>
<feature type="compositionally biased region" description="Basic and acidic residues" evidence="2">
    <location>
        <begin position="550"/>
        <end position="563"/>
    </location>
</feature>
<sequence>MSRASSFFTRHSANDQSSEALLHDEYSDSHSLEDLSPRPSVDLHASASPPASFYRAQNHRDAVGSPSPARTPRISTGLSPERTPFQQPRKTKIQFAAPPPPIAKSVMLVPAKDATQSRRPGGEGAMAGSILSSGRRGSRTRGVIDPLLGLQRREKALQNELQELLDAQSVGLIQGFGGAPDRSSLDGGSEAGSSTPTSRSVMRDGSANREKIKGVTPVRQPQKKTVGLRGARRGILRDIGELVAVKMEEGAILDQEISKREQALEKVSVWEGLIAGFGSKLQGEANDGEDTRQIEELRNEERAVDNEMREMEDRLLQMRARKQWLRGRISEKVNRKEARLSSYRGALRDAELEVKEFLKRPPVDVSPAVLETEEESFMALPPNRRTLGMAREWWNKEISGLRTRKSSVGKEQLALEEGAQLWQDSARAVMEFEDDLRAQMAKGAGSDGSLLRQQVDKMAAVIQKLEEGLKTAEDKRWNLLICAVGAEVAAFKEGEMILRGALGMLDPGWQEENGTEGHGENGHADDETENEVPASLLSPEPNHGPASPRLELRKIESIEREVMDSEGDDDDGPDLATLMVG</sequence>
<feature type="compositionally biased region" description="Acidic residues" evidence="2">
    <location>
        <begin position="564"/>
        <end position="573"/>
    </location>
</feature>
<evidence type="ECO:0000313" key="4">
    <source>
        <dbReference type="Proteomes" id="UP001629113"/>
    </source>
</evidence>
<reference evidence="3 4" key="1">
    <citation type="submission" date="2024-06" db="EMBL/GenBank/DDBJ databases">
        <title>Complete genome of Phlyctema vagabunda strain 19-DSS-EL-015.</title>
        <authorList>
            <person name="Fiorenzani C."/>
        </authorList>
    </citation>
    <scope>NUCLEOTIDE SEQUENCE [LARGE SCALE GENOMIC DNA]</scope>
    <source>
        <strain evidence="3 4">19-DSS-EL-015</strain>
    </source>
</reference>
<keyword evidence="4" id="KW-1185">Reference proteome</keyword>
<protein>
    <submittedName>
        <fullName evidence="3">Autophagy-related protein 28</fullName>
    </submittedName>
</protein>
<evidence type="ECO:0000256" key="2">
    <source>
        <dbReference type="SAM" id="MobiDB-lite"/>
    </source>
</evidence>
<feature type="region of interest" description="Disordered" evidence="2">
    <location>
        <begin position="508"/>
        <end position="581"/>
    </location>
</feature>
<dbReference type="Proteomes" id="UP001629113">
    <property type="component" value="Unassembled WGS sequence"/>
</dbReference>
<dbReference type="EMBL" id="JBFCZG010000009">
    <property type="protein sequence ID" value="KAL3418534.1"/>
    <property type="molecule type" value="Genomic_DNA"/>
</dbReference>
<feature type="compositionally biased region" description="Basic and acidic residues" evidence="2">
    <location>
        <begin position="515"/>
        <end position="525"/>
    </location>
</feature>